<dbReference type="RefSeq" id="WP_147848492.1">
    <property type="nucleotide sequence ID" value="NZ_VDUZ01000021.1"/>
</dbReference>
<dbReference type="Pfam" id="PF26002">
    <property type="entry name" value="Beta-barrel_AprE"/>
    <property type="match status" value="1"/>
</dbReference>
<evidence type="ECO:0000256" key="8">
    <source>
        <dbReference type="ARBA" id="ARBA00023136"/>
    </source>
</evidence>
<feature type="domain" description="AprE-like long alpha-helical hairpin" evidence="11">
    <location>
        <begin position="91"/>
        <end position="280"/>
    </location>
</feature>
<name>A0A5C8PKT7_9HYPH</name>
<dbReference type="InterPro" id="IPR058982">
    <property type="entry name" value="Beta-barrel_AprE"/>
</dbReference>
<dbReference type="Gene3D" id="2.40.30.170">
    <property type="match status" value="1"/>
</dbReference>
<evidence type="ECO:0000256" key="1">
    <source>
        <dbReference type="ARBA" id="ARBA00004377"/>
    </source>
</evidence>
<feature type="coiled-coil region" evidence="10">
    <location>
        <begin position="166"/>
        <end position="193"/>
    </location>
</feature>
<dbReference type="AlphaFoldDB" id="A0A5C8PKT7"/>
<evidence type="ECO:0000313" key="14">
    <source>
        <dbReference type="Proteomes" id="UP000321638"/>
    </source>
</evidence>
<evidence type="ECO:0000256" key="9">
    <source>
        <dbReference type="RuleBase" id="RU365093"/>
    </source>
</evidence>
<keyword evidence="10" id="KW-0175">Coiled coil</keyword>
<dbReference type="Gene3D" id="1.10.287.1490">
    <property type="match status" value="1"/>
</dbReference>
<dbReference type="PANTHER" id="PTHR30386">
    <property type="entry name" value="MEMBRANE FUSION SUBUNIT OF EMRAB-TOLC MULTIDRUG EFFLUX PUMP"/>
    <property type="match status" value="1"/>
</dbReference>
<keyword evidence="3 9" id="KW-0813">Transport</keyword>
<comment type="caution">
    <text evidence="13">The sequence shown here is derived from an EMBL/GenBank/DDBJ whole genome shotgun (WGS) entry which is preliminary data.</text>
</comment>
<keyword evidence="8" id="KW-0472">Membrane</keyword>
<dbReference type="InterPro" id="IPR050739">
    <property type="entry name" value="MFP"/>
</dbReference>
<proteinExistence type="inferred from homology"/>
<dbReference type="GO" id="GO:0015031">
    <property type="term" value="P:protein transport"/>
    <property type="evidence" value="ECO:0007669"/>
    <property type="project" value="InterPro"/>
</dbReference>
<comment type="subcellular location">
    <subcellularLocation>
        <location evidence="1 9">Cell inner membrane</location>
        <topology evidence="1 9">Single-pass membrane protein</topology>
    </subcellularLocation>
</comment>
<dbReference type="OrthoDB" id="9810980at2"/>
<evidence type="ECO:0000256" key="10">
    <source>
        <dbReference type="SAM" id="Coils"/>
    </source>
</evidence>
<evidence type="ECO:0000256" key="7">
    <source>
        <dbReference type="ARBA" id="ARBA00022989"/>
    </source>
</evidence>
<dbReference type="EMBL" id="VDUZ01000021">
    <property type="protein sequence ID" value="TXL73967.1"/>
    <property type="molecule type" value="Genomic_DNA"/>
</dbReference>
<reference evidence="13 14" key="1">
    <citation type="submission" date="2019-06" db="EMBL/GenBank/DDBJ databases">
        <title>New taxonomy in bacterial strain CC-CFT640, isolated from vineyard.</title>
        <authorList>
            <person name="Lin S.-Y."/>
            <person name="Tsai C.-F."/>
            <person name="Young C.-C."/>
        </authorList>
    </citation>
    <scope>NUCLEOTIDE SEQUENCE [LARGE SCALE GENOMIC DNA]</scope>
    <source>
        <strain evidence="13 14">CC-CFT640</strain>
    </source>
</reference>
<evidence type="ECO:0000256" key="2">
    <source>
        <dbReference type="ARBA" id="ARBA00009477"/>
    </source>
</evidence>
<dbReference type="Gene3D" id="2.40.50.100">
    <property type="match status" value="1"/>
</dbReference>
<dbReference type="Pfam" id="PF25994">
    <property type="entry name" value="HH_AprE"/>
    <property type="match status" value="1"/>
</dbReference>
<evidence type="ECO:0000256" key="5">
    <source>
        <dbReference type="ARBA" id="ARBA00022519"/>
    </source>
</evidence>
<accession>A0A5C8PKT7</accession>
<gene>
    <name evidence="13" type="ORF">FHP25_18755</name>
</gene>
<dbReference type="InterPro" id="IPR010129">
    <property type="entry name" value="T1SS_HlyD"/>
</dbReference>
<evidence type="ECO:0000256" key="6">
    <source>
        <dbReference type="ARBA" id="ARBA00022692"/>
    </source>
</evidence>
<evidence type="ECO:0000259" key="11">
    <source>
        <dbReference type="Pfam" id="PF25994"/>
    </source>
</evidence>
<keyword evidence="4 9" id="KW-1003">Cell membrane</keyword>
<evidence type="ECO:0000313" key="13">
    <source>
        <dbReference type="EMBL" id="TXL73967.1"/>
    </source>
</evidence>
<dbReference type="PANTHER" id="PTHR30386:SF17">
    <property type="entry name" value="ALKALINE PROTEASE SECRETION PROTEIN APRE"/>
    <property type="match status" value="1"/>
</dbReference>
<keyword evidence="5 9" id="KW-0997">Cell inner membrane</keyword>
<organism evidence="13 14">
    <name type="scientific">Vineibacter terrae</name>
    <dbReference type="NCBI Taxonomy" id="2586908"/>
    <lineage>
        <taxon>Bacteria</taxon>
        <taxon>Pseudomonadati</taxon>
        <taxon>Pseudomonadota</taxon>
        <taxon>Alphaproteobacteria</taxon>
        <taxon>Hyphomicrobiales</taxon>
        <taxon>Vineibacter</taxon>
    </lineage>
</organism>
<sequence>MTAISDVPDDSGFRSALAGWLIIATFFGGLGVWAGTAPLDGAVVTSGVVKVDGNRKSVQHLDGGIVKELRVKEDDRVRAGDVLIVLDDTQAKAELDILYEQYVVLRATEVRLLAELAGEPELVKPPELAAGQAGSYATRIWAGQVQQFETRRAAIEGQRKVIVEKIHQLQSQIDGTEAQVKAYVEQIESVRAEAQSVAPLVEKMLLPRARLLQLERAAFGLEGQIADARANIARFRQAIAEQELQSAQLGNDRMAEVTKDLRDVHARLAEVLPKRTNAEAVLSRMEIRSPYAGRVVGLNVFSIGGVIQRGEKLLDIVPDEDELTIEAQIAVEDISDVHPGARAELHLTSYKQRTTPAIHGDVVRVSADRLTDPKTGNSYFVASIRPDAAELAGLPHIRFQPGMQATVLIPTESRTAFDYVVGPLTMSFRQAFRQK</sequence>
<feature type="domain" description="AprE-like beta-barrel" evidence="12">
    <location>
        <begin position="323"/>
        <end position="412"/>
    </location>
</feature>
<dbReference type="PRINTS" id="PR01490">
    <property type="entry name" value="RTXTOXIND"/>
</dbReference>
<keyword evidence="14" id="KW-1185">Reference proteome</keyword>
<dbReference type="GO" id="GO:0005886">
    <property type="term" value="C:plasma membrane"/>
    <property type="evidence" value="ECO:0007669"/>
    <property type="project" value="UniProtKB-SubCell"/>
</dbReference>
<dbReference type="Proteomes" id="UP000321638">
    <property type="component" value="Unassembled WGS sequence"/>
</dbReference>
<dbReference type="InterPro" id="IPR058781">
    <property type="entry name" value="HH_AprE-like"/>
</dbReference>
<protein>
    <recommendedName>
        <fullName evidence="9">Membrane fusion protein (MFP) family protein</fullName>
    </recommendedName>
</protein>
<keyword evidence="7" id="KW-1133">Transmembrane helix</keyword>
<dbReference type="NCBIfam" id="TIGR01843">
    <property type="entry name" value="type_I_hlyD"/>
    <property type="match status" value="1"/>
</dbReference>
<evidence type="ECO:0000256" key="4">
    <source>
        <dbReference type="ARBA" id="ARBA00022475"/>
    </source>
</evidence>
<comment type="similarity">
    <text evidence="2 9">Belongs to the membrane fusion protein (MFP) (TC 8.A.1) family.</text>
</comment>
<keyword evidence="6" id="KW-0812">Transmembrane</keyword>
<evidence type="ECO:0000256" key="3">
    <source>
        <dbReference type="ARBA" id="ARBA00022448"/>
    </source>
</evidence>
<evidence type="ECO:0000259" key="12">
    <source>
        <dbReference type="Pfam" id="PF26002"/>
    </source>
</evidence>